<organism evidence="9 10">
    <name type="scientific">Kitasatospora albolonga</name>
    <dbReference type="NCBI Taxonomy" id="68173"/>
    <lineage>
        <taxon>Bacteria</taxon>
        <taxon>Bacillati</taxon>
        <taxon>Actinomycetota</taxon>
        <taxon>Actinomycetes</taxon>
        <taxon>Kitasatosporales</taxon>
        <taxon>Streptomycetaceae</taxon>
        <taxon>Kitasatospora</taxon>
    </lineage>
</organism>
<dbReference type="AlphaFoldDB" id="A0ABC8BLB0"/>
<name>A0ABC8BLB0_9ACTN</name>
<evidence type="ECO:0000313" key="10">
    <source>
        <dbReference type="Proteomes" id="UP000192251"/>
    </source>
</evidence>
<evidence type="ECO:0000256" key="3">
    <source>
        <dbReference type="ARBA" id="ARBA00022553"/>
    </source>
</evidence>
<comment type="catalytic activity">
    <reaction evidence="1">
        <text>ATP + protein L-histidine = ADP + protein N-phospho-L-histidine.</text>
        <dbReference type="EC" id="2.7.13.3"/>
    </reaction>
</comment>
<dbReference type="Pfam" id="PF02518">
    <property type="entry name" value="HATPase_c"/>
    <property type="match status" value="1"/>
</dbReference>
<dbReference type="GO" id="GO:0004673">
    <property type="term" value="F:protein histidine kinase activity"/>
    <property type="evidence" value="ECO:0007669"/>
    <property type="project" value="UniProtKB-EC"/>
</dbReference>
<dbReference type="SUPFAM" id="SSF55874">
    <property type="entry name" value="ATPase domain of HSP90 chaperone/DNA topoisomerase II/histidine kinase"/>
    <property type="match status" value="1"/>
</dbReference>
<evidence type="ECO:0000256" key="4">
    <source>
        <dbReference type="ARBA" id="ARBA00022679"/>
    </source>
</evidence>
<dbReference type="Gene3D" id="3.30.565.10">
    <property type="entry name" value="Histidine kinase-like ATPase, C-terminal domain"/>
    <property type="match status" value="1"/>
</dbReference>
<evidence type="ECO:0000256" key="2">
    <source>
        <dbReference type="ARBA" id="ARBA00012438"/>
    </source>
</evidence>
<keyword evidence="6" id="KW-0175">Coiled coil</keyword>
<keyword evidence="5" id="KW-0418">Kinase</keyword>
<accession>A0ABC8BLB0</accession>
<protein>
    <recommendedName>
        <fullName evidence="2">histidine kinase</fullName>
        <ecNumber evidence="2">2.7.13.3</ecNumber>
    </recommendedName>
</protein>
<feature type="coiled-coil region" evidence="6">
    <location>
        <begin position="30"/>
        <end position="80"/>
    </location>
</feature>
<dbReference type="EMBL" id="CP020563">
    <property type="protein sequence ID" value="ARF70926.1"/>
    <property type="molecule type" value="Genomic_DNA"/>
</dbReference>
<dbReference type="InterPro" id="IPR036890">
    <property type="entry name" value="HATPase_C_sf"/>
</dbReference>
<evidence type="ECO:0000256" key="5">
    <source>
        <dbReference type="ARBA" id="ARBA00022777"/>
    </source>
</evidence>
<dbReference type="PANTHER" id="PTHR45436">
    <property type="entry name" value="SENSOR HISTIDINE KINASE YKOH"/>
    <property type="match status" value="1"/>
</dbReference>
<keyword evidence="3" id="KW-0597">Phosphoprotein</keyword>
<evidence type="ECO:0000256" key="6">
    <source>
        <dbReference type="SAM" id="Coils"/>
    </source>
</evidence>
<evidence type="ECO:0000259" key="8">
    <source>
        <dbReference type="Pfam" id="PF02518"/>
    </source>
</evidence>
<reference evidence="9 10" key="1">
    <citation type="submission" date="2017-04" db="EMBL/GenBank/DDBJ databases">
        <title>The complete genome sequence of Streptomyces albolongus YIM 101047, the producer of novel bafilomycins and novel odoriferous sesquiterpenoids.</title>
        <authorList>
            <person name="Yin M."/>
            <person name="Jiang Y."/>
        </authorList>
    </citation>
    <scope>NUCLEOTIDE SEQUENCE [LARGE SCALE GENOMIC DNA]</scope>
    <source>
        <strain evidence="9 10">YIM 101047</strain>
    </source>
</reference>
<sequence length="495" mass="52885">MWVYGVLALALLAAAVGGLSARRARASARAARADTELLRQQAELQQHQSALQKQHDDKLAENLRAEVERHRAEAARADEYSQAAVREFVYLAETRLPAMVGALRHPGRQMPGPADVSLMSTPVGAACDQVLRKAAAALEDERVRTDEAAQAVLRTVMGSFRAQAAQAEVLAERVQRQMDGSDLLKSMYELDENLVLMRRLAQRTAVACGDAPGTARENTPVAIAVATAQSRVREHRRVSVVNHVPREADGQILALQAPVAEPLIMVFAELLENAVYSSVGSTQVRAELHRTATGVLVMISDSGPGLDTVEKQRFVQLMLASDRRLLLSDLGSPPRLGLATVGRLAARFDGLSITMDPSSARGVCVNVHIDNSLLVAVSEPARPAASGAKLQPIASPKPVPAPRPEPAGPAEEERPRPALPARSSADGFPTRRRKSPDTAPSAVPDAPPSAPERDPAAVRSAYASMQSGAQRARSEQRGPETAGPAPTSTTSWETR</sequence>
<evidence type="ECO:0000313" key="9">
    <source>
        <dbReference type="EMBL" id="ARF70926.1"/>
    </source>
</evidence>
<dbReference type="InterPro" id="IPR050428">
    <property type="entry name" value="TCS_sensor_his_kinase"/>
</dbReference>
<feature type="domain" description="Histidine kinase/HSP90-like ATPase" evidence="8">
    <location>
        <begin position="261"/>
        <end position="370"/>
    </location>
</feature>
<dbReference type="InterPro" id="IPR003594">
    <property type="entry name" value="HATPase_dom"/>
</dbReference>
<feature type="compositionally biased region" description="Pro residues" evidence="7">
    <location>
        <begin position="395"/>
        <end position="407"/>
    </location>
</feature>
<gene>
    <name evidence="9" type="ORF">B7C62_00670</name>
</gene>
<dbReference type="PANTHER" id="PTHR45436:SF5">
    <property type="entry name" value="SENSOR HISTIDINE KINASE TRCS"/>
    <property type="match status" value="1"/>
</dbReference>
<dbReference type="KEGG" id="kab:B7C62_00670"/>
<dbReference type="EC" id="2.7.13.3" evidence="2"/>
<feature type="region of interest" description="Disordered" evidence="7">
    <location>
        <begin position="386"/>
        <end position="495"/>
    </location>
</feature>
<feature type="compositionally biased region" description="Polar residues" evidence="7">
    <location>
        <begin position="486"/>
        <end position="495"/>
    </location>
</feature>
<keyword evidence="10" id="KW-1185">Reference proteome</keyword>
<proteinExistence type="predicted"/>
<dbReference type="Proteomes" id="UP000192251">
    <property type="component" value="Chromosome"/>
</dbReference>
<keyword evidence="4" id="KW-0808">Transferase</keyword>
<evidence type="ECO:0000256" key="1">
    <source>
        <dbReference type="ARBA" id="ARBA00000085"/>
    </source>
</evidence>
<evidence type="ECO:0000256" key="7">
    <source>
        <dbReference type="SAM" id="MobiDB-lite"/>
    </source>
</evidence>